<evidence type="ECO:0000256" key="7">
    <source>
        <dbReference type="RuleBase" id="RU003346"/>
    </source>
</evidence>
<feature type="transmembrane region" description="Helical" evidence="8">
    <location>
        <begin position="409"/>
        <end position="431"/>
    </location>
</feature>
<dbReference type="PROSITE" id="PS00217">
    <property type="entry name" value="SUGAR_TRANSPORT_2"/>
    <property type="match status" value="1"/>
</dbReference>
<comment type="subcellular location">
    <subcellularLocation>
        <location evidence="1">Membrane</location>
        <topology evidence="1">Multi-pass membrane protein</topology>
    </subcellularLocation>
</comment>
<accession>A0A7H8QL19</accession>
<feature type="transmembrane region" description="Helical" evidence="8">
    <location>
        <begin position="308"/>
        <end position="329"/>
    </location>
</feature>
<dbReference type="Pfam" id="PF00083">
    <property type="entry name" value="Sugar_tr"/>
    <property type="match status" value="1"/>
</dbReference>
<dbReference type="SUPFAM" id="SSF103473">
    <property type="entry name" value="MFS general substrate transporter"/>
    <property type="match status" value="1"/>
</dbReference>
<dbReference type="Gene3D" id="1.20.1250.20">
    <property type="entry name" value="MFS general substrate transporter like domains"/>
    <property type="match status" value="1"/>
</dbReference>
<dbReference type="NCBIfam" id="TIGR00879">
    <property type="entry name" value="SP"/>
    <property type="match status" value="1"/>
</dbReference>
<dbReference type="PROSITE" id="PS00216">
    <property type="entry name" value="SUGAR_TRANSPORT_1"/>
    <property type="match status" value="1"/>
</dbReference>
<protein>
    <recommendedName>
        <fullName evidence="9">Major facilitator superfamily (MFS) profile domain-containing protein</fullName>
    </recommendedName>
</protein>
<keyword evidence="11" id="KW-1185">Reference proteome</keyword>
<evidence type="ECO:0000256" key="4">
    <source>
        <dbReference type="ARBA" id="ARBA00022692"/>
    </source>
</evidence>
<dbReference type="PANTHER" id="PTHR48022:SF2">
    <property type="entry name" value="PLASTIDIC GLUCOSE TRANSPORTER 4"/>
    <property type="match status" value="1"/>
</dbReference>
<evidence type="ECO:0000256" key="5">
    <source>
        <dbReference type="ARBA" id="ARBA00022989"/>
    </source>
</evidence>
<keyword evidence="6 8" id="KW-0472">Membrane</keyword>
<evidence type="ECO:0000256" key="6">
    <source>
        <dbReference type="ARBA" id="ARBA00023136"/>
    </source>
</evidence>
<dbReference type="GeneID" id="55989183"/>
<gene>
    <name evidence="10" type="ORF">TRUGW13939_01673</name>
</gene>
<name>A0A7H8QL19_TALRU</name>
<organism evidence="10 11">
    <name type="scientific">Talaromyces rugulosus</name>
    <name type="common">Penicillium rugulosum</name>
    <dbReference type="NCBI Taxonomy" id="121627"/>
    <lineage>
        <taxon>Eukaryota</taxon>
        <taxon>Fungi</taxon>
        <taxon>Dikarya</taxon>
        <taxon>Ascomycota</taxon>
        <taxon>Pezizomycotina</taxon>
        <taxon>Eurotiomycetes</taxon>
        <taxon>Eurotiomycetidae</taxon>
        <taxon>Eurotiales</taxon>
        <taxon>Trichocomaceae</taxon>
        <taxon>Talaromyces</taxon>
        <taxon>Talaromyces sect. Islandici</taxon>
    </lineage>
</organism>
<comment type="similarity">
    <text evidence="2 7">Belongs to the major facilitator superfamily. Sugar transporter (TC 2.A.1.1) family.</text>
</comment>
<reference evidence="11" key="1">
    <citation type="submission" date="2020-06" db="EMBL/GenBank/DDBJ databases">
        <title>A chromosome-scale genome assembly of Talaromyces rugulosus W13939.</title>
        <authorList>
            <person name="Wang B."/>
            <person name="Guo L."/>
            <person name="Ye K."/>
            <person name="Wang L."/>
        </authorList>
    </citation>
    <scope>NUCLEOTIDE SEQUENCE [LARGE SCALE GENOMIC DNA]</scope>
    <source>
        <strain evidence="11">W13939</strain>
    </source>
</reference>
<evidence type="ECO:0000256" key="3">
    <source>
        <dbReference type="ARBA" id="ARBA00022448"/>
    </source>
</evidence>
<dbReference type="EMBL" id="CP055898">
    <property type="protein sequence ID" value="QKX54586.1"/>
    <property type="molecule type" value="Genomic_DNA"/>
</dbReference>
<dbReference type="PRINTS" id="PR00171">
    <property type="entry name" value="SUGRTRNSPORT"/>
</dbReference>
<dbReference type="InterPro" id="IPR003663">
    <property type="entry name" value="Sugar/inositol_transpt"/>
</dbReference>
<feature type="transmembrane region" description="Helical" evidence="8">
    <location>
        <begin position="164"/>
        <end position="184"/>
    </location>
</feature>
<dbReference type="PROSITE" id="PS50850">
    <property type="entry name" value="MFS"/>
    <property type="match status" value="1"/>
</dbReference>
<keyword evidence="4 8" id="KW-0812">Transmembrane</keyword>
<dbReference type="FunFam" id="1.20.1250.20:FF:000134">
    <property type="entry name" value="MFS sugar transporter protein"/>
    <property type="match status" value="1"/>
</dbReference>
<feature type="transmembrane region" description="Helical" evidence="8">
    <location>
        <begin position="273"/>
        <end position="296"/>
    </location>
</feature>
<evidence type="ECO:0000256" key="2">
    <source>
        <dbReference type="ARBA" id="ARBA00010992"/>
    </source>
</evidence>
<proteinExistence type="inferred from homology"/>
<dbReference type="RefSeq" id="XP_035340765.1">
    <property type="nucleotide sequence ID" value="XM_035484872.1"/>
</dbReference>
<dbReference type="InterPro" id="IPR036259">
    <property type="entry name" value="MFS_trans_sf"/>
</dbReference>
<dbReference type="InterPro" id="IPR005829">
    <property type="entry name" value="Sugar_transporter_CS"/>
</dbReference>
<dbReference type="KEGG" id="trg:TRUGW13939_01673"/>
<feature type="transmembrane region" description="Helical" evidence="8">
    <location>
        <begin position="190"/>
        <end position="212"/>
    </location>
</feature>
<sequence>MPERYFLASVLCSFGGFLFGYVEYFAEYYEDGEEDVLIDIDPCRIDTGIIGPVTVMSSYLSMFGSLSSTVHGLIVSSILIPAAISSFFAGRVADRLGRPNSISIGALIFGIGAALEAGAVHLGMFIVGRCIEGIGEGLYLGNLVVYICEISPPSKRGPLTTGPQLLITLGLVVGFFTCYGTTGIDSSMSWRLPFILLASLSFVFSISCYLFLPHSPRWLKLSGRPAEAAETWDFLGVSRAEREKVEVEQDQGETDTKTNFWALFSKDVRGRTALAVFMMGMQQLSGIDGVLYYAPLLFQQAGLTSSNASFLASGVSAIVIFAVTIPAAIFADKWGRRHSTIYGGIGLGIVMFLIGGLYAGNQVHGDFGAGRWVVIVSIYVFAVIYCVSWAVGIKIYAAEIQPQQTRAAATSLAHGSNWCTNFLVALVTPILLSKSSFAIYFMFGGCVLLTSFICALSMPETRGKSLEEIEEVFKRTSGSTRLMNLRKLVARTTIRHEI</sequence>
<evidence type="ECO:0000259" key="9">
    <source>
        <dbReference type="PROSITE" id="PS50850"/>
    </source>
</evidence>
<dbReference type="InterPro" id="IPR050360">
    <property type="entry name" value="MFS_Sugar_Transporters"/>
</dbReference>
<feature type="transmembrane region" description="Helical" evidence="8">
    <location>
        <begin position="437"/>
        <end position="456"/>
    </location>
</feature>
<evidence type="ECO:0000256" key="1">
    <source>
        <dbReference type="ARBA" id="ARBA00004141"/>
    </source>
</evidence>
<evidence type="ECO:0000313" key="10">
    <source>
        <dbReference type="EMBL" id="QKX54586.1"/>
    </source>
</evidence>
<keyword evidence="5 8" id="KW-1133">Transmembrane helix</keyword>
<dbReference type="InterPro" id="IPR005828">
    <property type="entry name" value="MFS_sugar_transport-like"/>
</dbReference>
<dbReference type="GO" id="GO:0005351">
    <property type="term" value="F:carbohydrate:proton symporter activity"/>
    <property type="evidence" value="ECO:0007669"/>
    <property type="project" value="TreeGrafter"/>
</dbReference>
<feature type="domain" description="Major facilitator superfamily (MFS) profile" evidence="9">
    <location>
        <begin position="8"/>
        <end position="462"/>
    </location>
</feature>
<evidence type="ECO:0000256" key="8">
    <source>
        <dbReference type="SAM" id="Phobius"/>
    </source>
</evidence>
<dbReference type="GO" id="GO:0016020">
    <property type="term" value="C:membrane"/>
    <property type="evidence" value="ECO:0007669"/>
    <property type="project" value="UniProtKB-SubCell"/>
</dbReference>
<dbReference type="Proteomes" id="UP000509510">
    <property type="component" value="Chromosome I"/>
</dbReference>
<feature type="transmembrane region" description="Helical" evidence="8">
    <location>
        <begin position="5"/>
        <end position="22"/>
    </location>
</feature>
<dbReference type="OrthoDB" id="5399138at2759"/>
<keyword evidence="3 7" id="KW-0813">Transport</keyword>
<feature type="transmembrane region" description="Helical" evidence="8">
    <location>
        <begin position="70"/>
        <end position="90"/>
    </location>
</feature>
<dbReference type="AlphaFoldDB" id="A0A7H8QL19"/>
<feature type="transmembrane region" description="Helical" evidence="8">
    <location>
        <begin position="372"/>
        <end position="397"/>
    </location>
</feature>
<dbReference type="PANTHER" id="PTHR48022">
    <property type="entry name" value="PLASTIDIC GLUCOSE TRANSPORTER 4"/>
    <property type="match status" value="1"/>
</dbReference>
<feature type="transmembrane region" description="Helical" evidence="8">
    <location>
        <begin position="341"/>
        <end position="360"/>
    </location>
</feature>
<evidence type="ECO:0000313" key="11">
    <source>
        <dbReference type="Proteomes" id="UP000509510"/>
    </source>
</evidence>
<dbReference type="InterPro" id="IPR020846">
    <property type="entry name" value="MFS_dom"/>
</dbReference>